<sequence>MTRSWMGCRRPKKSTLHGPLRSRTAVKPLKQKKRFPNDQCYNVYPDKLGIRIFLAILGAESAKLITKMSTPFDYFYLPRTRANFLRMEKAIVNILNFFPRYTPYTIK</sequence>
<evidence type="ECO:0000313" key="3">
    <source>
        <dbReference type="WBParaSite" id="nRc.2.0.1.t05728-RA"/>
    </source>
</evidence>
<reference evidence="3" key="1">
    <citation type="submission" date="2022-11" db="UniProtKB">
        <authorList>
            <consortium name="WormBaseParasite"/>
        </authorList>
    </citation>
    <scope>IDENTIFICATION</scope>
</reference>
<keyword evidence="2" id="KW-1185">Reference proteome</keyword>
<accession>A0A915HWD2</accession>
<proteinExistence type="predicted"/>
<name>A0A915HWD2_ROMCU</name>
<evidence type="ECO:0000313" key="2">
    <source>
        <dbReference type="Proteomes" id="UP000887565"/>
    </source>
</evidence>
<dbReference type="WBParaSite" id="nRc.2.0.1.t05728-RA">
    <property type="protein sequence ID" value="nRc.2.0.1.t05728-RA"/>
    <property type="gene ID" value="nRc.2.0.1.g05728"/>
</dbReference>
<evidence type="ECO:0000256" key="1">
    <source>
        <dbReference type="SAM" id="MobiDB-lite"/>
    </source>
</evidence>
<protein>
    <submittedName>
        <fullName evidence="3">Homing endonuclease LAGLIDADG domain-containing protein</fullName>
    </submittedName>
</protein>
<dbReference type="Proteomes" id="UP000887565">
    <property type="component" value="Unplaced"/>
</dbReference>
<feature type="region of interest" description="Disordered" evidence="1">
    <location>
        <begin position="1"/>
        <end position="23"/>
    </location>
</feature>
<dbReference type="AlphaFoldDB" id="A0A915HWD2"/>
<organism evidence="2 3">
    <name type="scientific">Romanomermis culicivorax</name>
    <name type="common">Nematode worm</name>
    <dbReference type="NCBI Taxonomy" id="13658"/>
    <lineage>
        <taxon>Eukaryota</taxon>
        <taxon>Metazoa</taxon>
        <taxon>Ecdysozoa</taxon>
        <taxon>Nematoda</taxon>
        <taxon>Enoplea</taxon>
        <taxon>Dorylaimia</taxon>
        <taxon>Mermithida</taxon>
        <taxon>Mermithoidea</taxon>
        <taxon>Mermithidae</taxon>
        <taxon>Romanomermis</taxon>
    </lineage>
</organism>